<organism evidence="10 11">
    <name type="scientific">Venturia inaequalis</name>
    <name type="common">Apple scab fungus</name>
    <dbReference type="NCBI Taxonomy" id="5025"/>
    <lineage>
        <taxon>Eukaryota</taxon>
        <taxon>Fungi</taxon>
        <taxon>Dikarya</taxon>
        <taxon>Ascomycota</taxon>
        <taxon>Pezizomycotina</taxon>
        <taxon>Dothideomycetes</taxon>
        <taxon>Pleosporomycetidae</taxon>
        <taxon>Venturiales</taxon>
        <taxon>Venturiaceae</taxon>
        <taxon>Venturia</taxon>
    </lineage>
</organism>
<evidence type="ECO:0000256" key="6">
    <source>
        <dbReference type="RuleBase" id="RU369086"/>
    </source>
</evidence>
<dbReference type="SUPFAM" id="SSF50249">
    <property type="entry name" value="Nucleic acid-binding proteins"/>
    <property type="match status" value="1"/>
</dbReference>
<evidence type="ECO:0000256" key="7">
    <source>
        <dbReference type="SAM" id="MobiDB-lite"/>
    </source>
</evidence>
<dbReference type="Gene3D" id="3.30.1490.120">
    <property type="entry name" value="RNA polymerase Rpb7-like, N-terminal domain"/>
    <property type="match status" value="1"/>
</dbReference>
<evidence type="ECO:0000256" key="3">
    <source>
        <dbReference type="ARBA" id="ARBA00022478"/>
    </source>
</evidence>
<keyword evidence="3 6" id="KW-0240">DNA-directed RNA polymerase</keyword>
<dbReference type="CDD" id="cd04330">
    <property type="entry name" value="RNAP_III_Rpc25_N"/>
    <property type="match status" value="1"/>
</dbReference>
<comment type="function">
    <text evidence="6">DNA-dependent RNA polymerase which catalyzes the transcription of DNA into RNA using the four ribonucleoside triphosphates as substrates.</text>
</comment>
<keyword evidence="5 6" id="KW-0539">Nucleus</keyword>
<evidence type="ECO:0000313" key="10">
    <source>
        <dbReference type="EMBL" id="KAE9963987.1"/>
    </source>
</evidence>
<protein>
    <recommendedName>
        <fullName evidence="6">DNA-directed RNA polymerase subunit</fullName>
    </recommendedName>
</protein>
<dbReference type="Pfam" id="PF08292">
    <property type="entry name" value="RNA_pol_Rbc25"/>
    <property type="match status" value="1"/>
</dbReference>
<dbReference type="Gene3D" id="2.40.50.140">
    <property type="entry name" value="Nucleic acid-binding proteins"/>
    <property type="match status" value="1"/>
</dbReference>
<dbReference type="PANTHER" id="PTHR12709">
    <property type="entry name" value="DNA-DIRECTED RNA POLYMERASE II, III"/>
    <property type="match status" value="1"/>
</dbReference>
<evidence type="ECO:0000313" key="11">
    <source>
        <dbReference type="Proteomes" id="UP000447873"/>
    </source>
</evidence>
<comment type="caution">
    <text evidence="10">The sequence shown here is derived from an EMBL/GenBank/DDBJ whole genome shotgun (WGS) entry which is preliminary data.</text>
</comment>
<dbReference type="PANTHER" id="PTHR12709:SF1">
    <property type="entry name" value="DNA-DIRECTED RNA POLYMERASE III SUBUNIT RPC8"/>
    <property type="match status" value="1"/>
</dbReference>
<dbReference type="InterPro" id="IPR012340">
    <property type="entry name" value="NA-bd_OB-fold"/>
</dbReference>
<dbReference type="InterPro" id="IPR036898">
    <property type="entry name" value="RNA_pol_Rpb7-like_N_sf"/>
</dbReference>
<evidence type="ECO:0000259" key="9">
    <source>
        <dbReference type="Pfam" id="PF08292"/>
    </source>
</evidence>
<dbReference type="GO" id="GO:0006384">
    <property type="term" value="P:transcription initiation at RNA polymerase III promoter"/>
    <property type="evidence" value="ECO:0007669"/>
    <property type="project" value="TreeGrafter"/>
</dbReference>
<evidence type="ECO:0000259" key="8">
    <source>
        <dbReference type="Pfam" id="PF03876"/>
    </source>
</evidence>
<evidence type="ECO:0000256" key="1">
    <source>
        <dbReference type="ARBA" id="ARBA00004123"/>
    </source>
</evidence>
<dbReference type="SUPFAM" id="SSF88798">
    <property type="entry name" value="N-terminal, heterodimerisation domain of RBP7 (RpoE)"/>
    <property type="match status" value="1"/>
</dbReference>
<evidence type="ECO:0000256" key="5">
    <source>
        <dbReference type="ARBA" id="ARBA00023242"/>
    </source>
</evidence>
<keyword evidence="4 6" id="KW-0804">Transcription</keyword>
<accession>A0A8H3YMV8</accession>
<feature type="region of interest" description="Disordered" evidence="7">
    <location>
        <begin position="224"/>
        <end position="243"/>
    </location>
</feature>
<dbReference type="Proteomes" id="UP000447873">
    <property type="component" value="Unassembled WGS sequence"/>
</dbReference>
<gene>
    <name evidence="10" type="ORF">EG328_010887</name>
</gene>
<dbReference type="GO" id="GO:0055029">
    <property type="term" value="C:nuclear DNA-directed RNA polymerase complex"/>
    <property type="evidence" value="ECO:0007669"/>
    <property type="project" value="UniProtKB-ARBA"/>
</dbReference>
<dbReference type="InterPro" id="IPR005576">
    <property type="entry name" value="Rpb7-like_N"/>
</dbReference>
<name>A0A8H3YMV8_VENIN</name>
<sequence length="243" mass="27085">MSDLIQIKPHDLGKSHDVALEDNINKKYSNKVLQQVGLCICFWDMLKIGDGLISQGDGLVNVNVEPLQHVQNEIDSIAVASPEATRAKFRILVFRPFKGEIITGTILDSSSPDGIRIGVDFFSDIWIPADQLFEGSTCEIRDNQLVWIWTTEDGIECFYDVNEPVRLRVEREIWHDLTPQKPNFTGAIENGDDAEAVVKPVCYTIIGSMAQTGLGPFLWWQEVEEEGEGGEEGEGEGEAMETS</sequence>
<reference evidence="10 11" key="1">
    <citation type="submission" date="2018-12" db="EMBL/GenBank/DDBJ databases">
        <title>Venturia inaequalis Genome Resource.</title>
        <authorList>
            <person name="Lichtner F.J."/>
        </authorList>
    </citation>
    <scope>NUCLEOTIDE SEQUENCE [LARGE SCALE GENOMIC DNA]</scope>
    <source>
        <strain evidence="10 11">120213</strain>
    </source>
</reference>
<comment type="subcellular location">
    <subcellularLocation>
        <location evidence="1 6">Nucleus</location>
    </subcellularLocation>
</comment>
<proteinExistence type="inferred from homology"/>
<feature type="domain" description="RNA polymerase III subunit Rpc25" evidence="9">
    <location>
        <begin position="100"/>
        <end position="220"/>
    </location>
</feature>
<evidence type="ECO:0000256" key="2">
    <source>
        <dbReference type="ARBA" id="ARBA00009307"/>
    </source>
</evidence>
<evidence type="ECO:0000256" key="4">
    <source>
        <dbReference type="ARBA" id="ARBA00023163"/>
    </source>
</evidence>
<dbReference type="EMBL" id="WNWS01000754">
    <property type="protein sequence ID" value="KAE9963987.1"/>
    <property type="molecule type" value="Genomic_DNA"/>
</dbReference>
<comment type="similarity">
    <text evidence="2">Belongs to the eukaryotic RPB7/RPC8 RNA polymerase subunit family.</text>
</comment>
<dbReference type="GO" id="GO:0005666">
    <property type="term" value="C:RNA polymerase III complex"/>
    <property type="evidence" value="ECO:0007669"/>
    <property type="project" value="TreeGrafter"/>
</dbReference>
<feature type="domain" description="RNA polymerase Rpb7-like N-terminal" evidence="8">
    <location>
        <begin position="2"/>
        <end position="58"/>
    </location>
</feature>
<dbReference type="InterPro" id="IPR013238">
    <property type="entry name" value="RNA_pol_III_Rbc25"/>
</dbReference>
<dbReference type="Pfam" id="PF03876">
    <property type="entry name" value="SHS2_Rpb7-N"/>
    <property type="match status" value="1"/>
</dbReference>
<dbReference type="InterPro" id="IPR045113">
    <property type="entry name" value="Rpb7-like"/>
</dbReference>
<dbReference type="AlphaFoldDB" id="A0A8H3YMV8"/>